<evidence type="ECO:0000313" key="2">
    <source>
        <dbReference type="EMBL" id="POM76854.1"/>
    </source>
</evidence>
<name>A0A2P4YGD6_9STRA</name>
<keyword evidence="1" id="KW-1133">Transmembrane helix</keyword>
<evidence type="ECO:0000313" key="3">
    <source>
        <dbReference type="Proteomes" id="UP000237271"/>
    </source>
</evidence>
<evidence type="ECO:0000256" key="1">
    <source>
        <dbReference type="SAM" id="Phobius"/>
    </source>
</evidence>
<feature type="transmembrane region" description="Helical" evidence="1">
    <location>
        <begin position="12"/>
        <end position="34"/>
    </location>
</feature>
<keyword evidence="1" id="KW-0812">Transmembrane</keyword>
<dbReference type="AlphaFoldDB" id="A0A2P4YGD6"/>
<dbReference type="OrthoDB" id="125533at2759"/>
<accession>A0A2P4YGD6</accession>
<keyword evidence="1" id="KW-0472">Membrane</keyword>
<organism evidence="2 3">
    <name type="scientific">Phytophthora palmivora</name>
    <dbReference type="NCBI Taxonomy" id="4796"/>
    <lineage>
        <taxon>Eukaryota</taxon>
        <taxon>Sar</taxon>
        <taxon>Stramenopiles</taxon>
        <taxon>Oomycota</taxon>
        <taxon>Peronosporomycetes</taxon>
        <taxon>Peronosporales</taxon>
        <taxon>Peronosporaceae</taxon>
        <taxon>Phytophthora</taxon>
    </lineage>
</organism>
<reference evidence="2 3" key="1">
    <citation type="journal article" date="2017" name="Genome Biol. Evol.">
        <title>Phytophthora megakarya and P. palmivora, closely related causal agents of cacao black pod rot, underwent increases in genome sizes and gene numbers by different mechanisms.</title>
        <authorList>
            <person name="Ali S.S."/>
            <person name="Shao J."/>
            <person name="Lary D.J."/>
            <person name="Kronmiller B."/>
            <person name="Shen D."/>
            <person name="Strem M.D."/>
            <person name="Amoako-Attah I."/>
            <person name="Akrofi A.Y."/>
            <person name="Begoude B.A."/>
            <person name="Ten Hoopen G.M."/>
            <person name="Coulibaly K."/>
            <person name="Kebe B.I."/>
            <person name="Melnick R.L."/>
            <person name="Guiltinan M.J."/>
            <person name="Tyler B.M."/>
            <person name="Meinhardt L.W."/>
            <person name="Bailey B.A."/>
        </authorList>
    </citation>
    <scope>NUCLEOTIDE SEQUENCE [LARGE SCALE GENOMIC DNA]</scope>
    <source>
        <strain evidence="3">sbr112.9</strain>
    </source>
</reference>
<gene>
    <name evidence="2" type="ORF">PHPALM_5863</name>
</gene>
<proteinExistence type="predicted"/>
<dbReference type="EMBL" id="NCKW01003387">
    <property type="protein sequence ID" value="POM76854.1"/>
    <property type="molecule type" value="Genomic_DNA"/>
</dbReference>
<comment type="caution">
    <text evidence="2">The sequence shown here is derived from an EMBL/GenBank/DDBJ whole genome shotgun (WGS) entry which is preliminary data.</text>
</comment>
<protein>
    <submittedName>
        <fullName evidence="2">Uncharacterized protein</fullName>
    </submittedName>
</protein>
<keyword evidence="3" id="KW-1185">Reference proteome</keyword>
<dbReference type="Proteomes" id="UP000237271">
    <property type="component" value="Unassembled WGS sequence"/>
</dbReference>
<sequence>MREYTEKVRLKYFSASLFIDGTFSISSTSTLIVMDHDPTYNVYLHVPCWRLTMNAPTFTAFTERARSAK</sequence>